<accession>A0A7M1KBQ7</accession>
<evidence type="ECO:0000256" key="1">
    <source>
        <dbReference type="SAM" id="Coils"/>
    </source>
</evidence>
<evidence type="ECO:0000313" key="3">
    <source>
        <dbReference type="Proteomes" id="UP000594923"/>
    </source>
</evidence>
<dbReference type="EMBL" id="CP063073">
    <property type="protein sequence ID" value="QOQ73693.1"/>
    <property type="molecule type" value="Genomic_DNA"/>
</dbReference>
<sequence length="332" mass="37053">MNTDELQVLDLGVVRKARVIIRNETLINSSNVLYESLRQELKQLNASIDEVDLVINNALAAVPVLLDVDELREYVNGLEDMGADSDRQPARDSYLQEIGKLLDSFSVRFTKVREGVNAAIFVAETAVISGNDYMLSALQAERSVLLSQVSPEEKPLIRMKEQMAVIDQAIKVYTDNSDLDKALVLVDNATSVLDKAEVPGGMKAAAIKAGAETAKLVLKTLNEAIKFEHLIAARKSLQESIDRRANRMTSLEQQLDANQKKSQQFIDSQNIVEPRRAYVYQVKKVADAFSNFHSAVFLKPKDVQATAKLLLADADTLKKYCQNLQPYWLRDV</sequence>
<evidence type="ECO:0000313" key="2">
    <source>
        <dbReference type="EMBL" id="QOQ73693.1"/>
    </source>
</evidence>
<proteinExistence type="predicted"/>
<gene>
    <name evidence="2" type="ORF">IMF22_19545</name>
</gene>
<dbReference type="InterPro" id="IPR047760">
    <property type="entry name" value="XaxB-like"/>
</dbReference>
<reference evidence="2 3" key="1">
    <citation type="submission" date="2020-10" db="EMBL/GenBank/DDBJ databases">
        <title>High quality whole genome sequence of Pseudomonas poae PMA22.</title>
        <authorList>
            <person name="Hernandez J.G."/>
            <person name="Rodriguez P."/>
            <person name="Cuevas C."/>
            <person name="de la Calle F."/>
            <person name="Galan B."/>
            <person name="Garcia J.L."/>
        </authorList>
    </citation>
    <scope>NUCLEOTIDE SEQUENCE [LARGE SCALE GENOMIC DNA]</scope>
    <source>
        <strain evidence="2 3">PMA22</strain>
    </source>
</reference>
<dbReference type="AlphaFoldDB" id="A0A7M1KBQ7"/>
<organism evidence="2 3">
    <name type="scientific">Pseudomonas poae</name>
    <dbReference type="NCBI Taxonomy" id="200451"/>
    <lineage>
        <taxon>Bacteria</taxon>
        <taxon>Pseudomonadati</taxon>
        <taxon>Pseudomonadota</taxon>
        <taxon>Gammaproteobacteria</taxon>
        <taxon>Pseudomonadales</taxon>
        <taxon>Pseudomonadaceae</taxon>
        <taxon>Pseudomonas</taxon>
    </lineage>
</organism>
<keyword evidence="1" id="KW-0175">Coiled coil</keyword>
<feature type="coiled-coil region" evidence="1">
    <location>
        <begin position="234"/>
        <end position="261"/>
    </location>
</feature>
<dbReference type="Proteomes" id="UP000594923">
    <property type="component" value="Chromosome"/>
</dbReference>
<dbReference type="RefSeq" id="WP_197625194.1">
    <property type="nucleotide sequence ID" value="NZ_CP063073.1"/>
</dbReference>
<dbReference type="NCBIfam" id="NF033927">
    <property type="entry name" value="alph_xenorhab_B"/>
    <property type="match status" value="1"/>
</dbReference>
<name>A0A7M1KBQ7_9PSED</name>
<protein>
    <submittedName>
        <fullName evidence="2">Alpha-xenorhabdolysin family binary toxin subunit B</fullName>
    </submittedName>
</protein>
<feature type="coiled-coil region" evidence="1">
    <location>
        <begin position="27"/>
        <end position="54"/>
    </location>
</feature>